<accession>A0A9W9VES4</accession>
<feature type="compositionally biased region" description="Basic and acidic residues" evidence="2">
    <location>
        <begin position="155"/>
        <end position="173"/>
    </location>
</feature>
<feature type="compositionally biased region" description="Basic and acidic residues" evidence="2">
    <location>
        <begin position="391"/>
        <end position="408"/>
    </location>
</feature>
<feature type="region of interest" description="Disordered" evidence="2">
    <location>
        <begin position="150"/>
        <end position="233"/>
    </location>
</feature>
<feature type="compositionally biased region" description="Basic and acidic residues" evidence="2">
    <location>
        <begin position="333"/>
        <end position="343"/>
    </location>
</feature>
<feature type="coiled-coil region" evidence="1">
    <location>
        <begin position="95"/>
        <end position="122"/>
    </location>
</feature>
<dbReference type="AlphaFoldDB" id="A0A9W9VES4"/>
<dbReference type="PANTHER" id="PTHR36167">
    <property type="entry name" value="C2H2 FINGER DOMAIN TRANSCRIPTION FACTOR (EUROFUNG)-RELATED"/>
    <property type="match status" value="1"/>
</dbReference>
<feature type="compositionally biased region" description="Basic and acidic residues" evidence="2">
    <location>
        <begin position="530"/>
        <end position="607"/>
    </location>
</feature>
<comment type="caution">
    <text evidence="3">The sequence shown here is derived from an EMBL/GenBank/DDBJ whole genome shotgun (WGS) entry which is preliminary data.</text>
</comment>
<feature type="compositionally biased region" description="Polar residues" evidence="2">
    <location>
        <begin position="177"/>
        <end position="187"/>
    </location>
</feature>
<reference evidence="3" key="2">
    <citation type="journal article" date="2023" name="IMA Fungus">
        <title>Comparative genomic study of the Penicillium genus elucidates a diverse pangenome and 15 lateral gene transfer events.</title>
        <authorList>
            <person name="Petersen C."/>
            <person name="Sorensen T."/>
            <person name="Nielsen M.R."/>
            <person name="Sondergaard T.E."/>
            <person name="Sorensen J.L."/>
            <person name="Fitzpatrick D.A."/>
            <person name="Frisvad J.C."/>
            <person name="Nielsen K.L."/>
        </authorList>
    </citation>
    <scope>NUCLEOTIDE SEQUENCE</scope>
    <source>
        <strain evidence="3">IBT 29677</strain>
    </source>
</reference>
<dbReference type="GeneID" id="81377209"/>
<dbReference type="Proteomes" id="UP001147747">
    <property type="component" value="Unassembled WGS sequence"/>
</dbReference>
<dbReference type="RefSeq" id="XP_056481736.1">
    <property type="nucleotide sequence ID" value="XM_056638229.1"/>
</dbReference>
<feature type="compositionally biased region" description="Basic and acidic residues" evidence="2">
    <location>
        <begin position="420"/>
        <end position="448"/>
    </location>
</feature>
<dbReference type="OrthoDB" id="5431013at2759"/>
<evidence type="ECO:0000313" key="3">
    <source>
        <dbReference type="EMBL" id="KAJ5376706.1"/>
    </source>
</evidence>
<evidence type="ECO:0000256" key="2">
    <source>
        <dbReference type="SAM" id="MobiDB-lite"/>
    </source>
</evidence>
<protein>
    <recommendedName>
        <fullName evidence="5">Fungal N-terminal domain-containing protein</fullName>
    </recommendedName>
</protein>
<feature type="compositionally biased region" description="Basic and acidic residues" evidence="2">
    <location>
        <begin position="491"/>
        <end position="522"/>
    </location>
</feature>
<organism evidence="3 4">
    <name type="scientific">Penicillium cosmopolitanum</name>
    <dbReference type="NCBI Taxonomy" id="1131564"/>
    <lineage>
        <taxon>Eukaryota</taxon>
        <taxon>Fungi</taxon>
        <taxon>Dikarya</taxon>
        <taxon>Ascomycota</taxon>
        <taxon>Pezizomycotina</taxon>
        <taxon>Eurotiomycetes</taxon>
        <taxon>Eurotiomycetidae</taxon>
        <taxon>Eurotiales</taxon>
        <taxon>Aspergillaceae</taxon>
        <taxon>Penicillium</taxon>
    </lineage>
</organism>
<gene>
    <name evidence="3" type="ORF">N7509_013592</name>
</gene>
<reference evidence="3" key="1">
    <citation type="submission" date="2022-12" db="EMBL/GenBank/DDBJ databases">
        <authorList>
            <person name="Petersen C."/>
        </authorList>
    </citation>
    <scope>NUCLEOTIDE SEQUENCE</scope>
    <source>
        <strain evidence="3">IBT 29677</strain>
    </source>
</reference>
<keyword evidence="4" id="KW-1185">Reference proteome</keyword>
<name>A0A9W9VES4_9EURO</name>
<sequence>MSGLEVIGVAASIIQVADLGAKLSVKLFSFYQRVKNASDSVQLLSNEIALVSAILRELGDNLKEEEASKLCSKEAFRTLNVVLDQSRDVAGKLRIAYHESSLDQLKKSLERLKATMLLLLNVITYAGQIRSNKVPILAQAQRDLIQSLLQGQNIDNEKPQESDATGESERDFPPKPSQTNIGHTSTDYVPGQKGIPHDHRPTRRNRNRPPSVMAMPPLKPPNEASHGTQKATESTELKEYNLLIRSMLVEIESCKQKLKSSRYSRIKDGILNIHSGEIIRFQIEHRHPIDIDQSLFALDMRSEPLSPTIVHEKPPYGHDRSRSSGVFVHPHRRTEDDSHRWSQNEELPVMPVHESPTSLSPGRHSNAPVILGATSPAASQNSSSRRRNRSHREDQHVSSKSESEEKTWSDSSRLGQSQRMLERNDQARTSEFRKQQQEIERLDRELAKYHKRPGVSPNEHKSQPYRHEEVWNSDEGEIPKERKPTRRRERMSRQEEGKWRRSESERRLQRYEEMEKEAEERQRLKRRFAKDREDERYGNGTDDRRFQPERQEYRVRSEEDQKDEERRKEEQQMERGKQDSRWRLKAFDKDEEKEDAVRQEIKTEMERRRARVEYQYGPSSTSDSSSEHQDFLINMPSSESATTERVGDGVSEKEFAANLSLPGNLGDLLAQWTTLDREEIHREQFSMF</sequence>
<evidence type="ECO:0000313" key="4">
    <source>
        <dbReference type="Proteomes" id="UP001147747"/>
    </source>
</evidence>
<dbReference type="InterPro" id="IPR039327">
    <property type="entry name" value="CON7-like"/>
</dbReference>
<keyword evidence="1" id="KW-0175">Coiled coil</keyword>
<evidence type="ECO:0008006" key="5">
    <source>
        <dbReference type="Google" id="ProtNLM"/>
    </source>
</evidence>
<dbReference type="PANTHER" id="PTHR36167:SF4">
    <property type="entry name" value="FUNGAL N-TERMINAL DOMAIN-CONTAINING PROTEIN"/>
    <property type="match status" value="1"/>
</dbReference>
<evidence type="ECO:0000256" key="1">
    <source>
        <dbReference type="SAM" id="Coils"/>
    </source>
</evidence>
<feature type="compositionally biased region" description="Basic and acidic residues" evidence="2">
    <location>
        <begin position="458"/>
        <end position="470"/>
    </location>
</feature>
<proteinExistence type="predicted"/>
<dbReference type="EMBL" id="JAPZBU010000012">
    <property type="protein sequence ID" value="KAJ5376706.1"/>
    <property type="molecule type" value="Genomic_DNA"/>
</dbReference>
<feature type="compositionally biased region" description="Basic and acidic residues" evidence="2">
    <location>
        <begin position="310"/>
        <end position="322"/>
    </location>
</feature>
<feature type="region of interest" description="Disordered" evidence="2">
    <location>
        <begin position="309"/>
        <end position="629"/>
    </location>
</feature>
<dbReference type="GO" id="GO:0006355">
    <property type="term" value="P:regulation of DNA-templated transcription"/>
    <property type="evidence" value="ECO:0007669"/>
    <property type="project" value="InterPro"/>
</dbReference>